<feature type="compositionally biased region" description="Polar residues" evidence="4">
    <location>
        <begin position="676"/>
        <end position="686"/>
    </location>
</feature>
<dbReference type="GO" id="GO:0051015">
    <property type="term" value="F:actin filament binding"/>
    <property type="evidence" value="ECO:0007669"/>
    <property type="project" value="TreeGrafter"/>
</dbReference>
<feature type="compositionally biased region" description="Basic and acidic residues" evidence="4">
    <location>
        <begin position="702"/>
        <end position="712"/>
    </location>
</feature>
<dbReference type="InterPro" id="IPR036770">
    <property type="entry name" value="Ankyrin_rpt-contain_sf"/>
</dbReference>
<dbReference type="Gene3D" id="1.25.40.20">
    <property type="entry name" value="Ankyrin repeat-containing domain"/>
    <property type="match status" value="2"/>
</dbReference>
<dbReference type="GO" id="GO:0005737">
    <property type="term" value="C:cytoplasm"/>
    <property type="evidence" value="ECO:0007669"/>
    <property type="project" value="TreeGrafter"/>
</dbReference>
<feature type="compositionally biased region" description="Basic and acidic residues" evidence="4">
    <location>
        <begin position="724"/>
        <end position="735"/>
    </location>
</feature>
<feature type="compositionally biased region" description="Basic and acidic residues" evidence="4">
    <location>
        <begin position="664"/>
        <end position="673"/>
    </location>
</feature>
<dbReference type="SMART" id="SM00248">
    <property type="entry name" value="ANK"/>
    <property type="match status" value="4"/>
</dbReference>
<keyword evidence="2" id="KW-0040">ANK repeat</keyword>
<dbReference type="AlphaFoldDB" id="A0A7S1B5F0"/>
<sequence>MTAASDNDDGFPAFNLDECCATDAIAAGKKRGAEERGEQLARQLAKPSNPPGVTTVLHSRIAHEQWSGVKARLETHRSEASCPDEECRVPLSIACDRNAPEEIIRKLVMASPQSVGSPDKNGSFPIHFYCGSGATSYDGMKALIDFHSVALLTPNSMGNTPLQIAIERCAPNRILRLLIERCPDAAAIPNKLGSLPLHFCGKDQYLEGGVLKLLIKSYPEAVGKQNQYGATPLFLAIYWGASVHVLKELLSKWPFSVKVSDHKGVFPISSMWNLHVHRVKVDAENDEVEGRRVAENRKAMRDCKSRSDLVGSLGDWWEKMELLLTAAHHNSIENPLPGNRQFRVVHAAAAGDDCPPEVLRFALKIEGYQCRKKDEAGNLPLHIAALSPAYIKQSFETQHETTIDLLVRAYPKAAKHKNLDGRLALHLALISGKVLNTGVQKILNVEPRAARIKDQLTGLYPFMIAAIGDQLTSDEEKYDRATWEAKAKFKAKEWKDFTEIRKGSEIDNILEENDLMSLSTIFVLLQTAPELISCGVPKEYIDEEKIYLRRRNEELLKEVKSLRSQIKQRKSSVQAKDDVRTEKNSGRNSVWDYISKNSDRFANTSKDASDDVMSALSFEDEIYLSGTADKKLEKQKSTTESIGERYLYSPTPMDRSSRRSKPKSSPDKSERKSRSQFKMSFQSTPAHEQEHNLKKSTSCVDMQKKRTFERRAKSPAKVLLRKSRTTDGARENKPR</sequence>
<proteinExistence type="predicted"/>
<gene>
    <name evidence="5" type="ORF">CHYS00102_LOCUS2575</name>
</gene>
<accession>A0A7S1B5F0</accession>
<evidence type="ECO:0000256" key="3">
    <source>
        <dbReference type="SAM" id="Coils"/>
    </source>
</evidence>
<dbReference type="InterPro" id="IPR002110">
    <property type="entry name" value="Ankyrin_rpt"/>
</dbReference>
<keyword evidence="1" id="KW-0677">Repeat</keyword>
<evidence type="ECO:0000313" key="5">
    <source>
        <dbReference type="EMBL" id="CAD8875400.1"/>
    </source>
</evidence>
<feature type="coiled-coil region" evidence="3">
    <location>
        <begin position="545"/>
        <end position="572"/>
    </location>
</feature>
<dbReference type="InterPro" id="IPR052420">
    <property type="entry name" value="Espin/Espin-like"/>
</dbReference>
<evidence type="ECO:0000256" key="2">
    <source>
        <dbReference type="ARBA" id="ARBA00023043"/>
    </source>
</evidence>
<dbReference type="PANTHER" id="PTHR24153:SF8">
    <property type="entry name" value="FORKED, ISOFORM F"/>
    <property type="match status" value="1"/>
</dbReference>
<keyword evidence="3" id="KW-0175">Coiled coil</keyword>
<evidence type="ECO:0000256" key="4">
    <source>
        <dbReference type="SAM" id="MobiDB-lite"/>
    </source>
</evidence>
<reference evidence="5" key="1">
    <citation type="submission" date="2021-01" db="EMBL/GenBank/DDBJ databases">
        <authorList>
            <person name="Corre E."/>
            <person name="Pelletier E."/>
            <person name="Niang G."/>
            <person name="Scheremetjew M."/>
            <person name="Finn R."/>
            <person name="Kale V."/>
            <person name="Holt S."/>
            <person name="Cochrane G."/>
            <person name="Meng A."/>
            <person name="Brown T."/>
            <person name="Cohen L."/>
        </authorList>
    </citation>
    <scope>NUCLEOTIDE SEQUENCE</scope>
    <source>
        <strain evidence="5">308</strain>
    </source>
</reference>
<dbReference type="PANTHER" id="PTHR24153">
    <property type="entry name" value="ESPIN"/>
    <property type="match status" value="1"/>
</dbReference>
<dbReference type="GO" id="GO:0051017">
    <property type="term" value="P:actin filament bundle assembly"/>
    <property type="evidence" value="ECO:0007669"/>
    <property type="project" value="TreeGrafter"/>
</dbReference>
<evidence type="ECO:0000256" key="1">
    <source>
        <dbReference type="ARBA" id="ARBA00022737"/>
    </source>
</evidence>
<dbReference type="SUPFAM" id="SSF48403">
    <property type="entry name" value="Ankyrin repeat"/>
    <property type="match status" value="2"/>
</dbReference>
<dbReference type="Pfam" id="PF12796">
    <property type="entry name" value="Ank_2"/>
    <property type="match status" value="1"/>
</dbReference>
<protein>
    <submittedName>
        <fullName evidence="5">Uncharacterized protein</fullName>
    </submittedName>
</protein>
<feature type="region of interest" description="Disordered" evidence="4">
    <location>
        <begin position="632"/>
        <end position="735"/>
    </location>
</feature>
<organism evidence="5">
    <name type="scientific">Corethron hystrix</name>
    <dbReference type="NCBI Taxonomy" id="216773"/>
    <lineage>
        <taxon>Eukaryota</taxon>
        <taxon>Sar</taxon>
        <taxon>Stramenopiles</taxon>
        <taxon>Ochrophyta</taxon>
        <taxon>Bacillariophyta</taxon>
        <taxon>Coscinodiscophyceae</taxon>
        <taxon>Corethrophycidae</taxon>
        <taxon>Corethrales</taxon>
        <taxon>Corethraceae</taxon>
        <taxon>Corethron</taxon>
    </lineage>
</organism>
<dbReference type="EMBL" id="HBFR01003705">
    <property type="protein sequence ID" value="CAD8875400.1"/>
    <property type="molecule type" value="Transcribed_RNA"/>
</dbReference>
<name>A0A7S1B5F0_9STRA</name>